<keyword evidence="4" id="KW-1185">Reference proteome</keyword>
<feature type="transmembrane region" description="Helical" evidence="2">
    <location>
        <begin position="30"/>
        <end position="51"/>
    </location>
</feature>
<dbReference type="RefSeq" id="XP_033655765.1">
    <property type="nucleotide sequence ID" value="XM_033802158.1"/>
</dbReference>
<accession>A0A6A6JR91</accession>
<feature type="region of interest" description="Disordered" evidence="1">
    <location>
        <begin position="108"/>
        <end position="153"/>
    </location>
</feature>
<evidence type="ECO:0000313" key="4">
    <source>
        <dbReference type="Proteomes" id="UP000800097"/>
    </source>
</evidence>
<feature type="compositionally biased region" description="Polar residues" evidence="1">
    <location>
        <begin position="122"/>
        <end position="134"/>
    </location>
</feature>
<evidence type="ECO:0000256" key="2">
    <source>
        <dbReference type="SAM" id="Phobius"/>
    </source>
</evidence>
<feature type="compositionally biased region" description="Basic and acidic residues" evidence="1">
    <location>
        <begin position="108"/>
        <end position="121"/>
    </location>
</feature>
<protein>
    <submittedName>
        <fullName evidence="3">Uncharacterized protein</fullName>
    </submittedName>
</protein>
<feature type="compositionally biased region" description="Polar residues" evidence="1">
    <location>
        <begin position="142"/>
        <end position="153"/>
    </location>
</feature>
<keyword evidence="2" id="KW-0472">Membrane</keyword>
<proteinExistence type="predicted"/>
<evidence type="ECO:0000256" key="1">
    <source>
        <dbReference type="SAM" id="MobiDB-lite"/>
    </source>
</evidence>
<organism evidence="3 4">
    <name type="scientific">Westerdykella ornata</name>
    <dbReference type="NCBI Taxonomy" id="318751"/>
    <lineage>
        <taxon>Eukaryota</taxon>
        <taxon>Fungi</taxon>
        <taxon>Dikarya</taxon>
        <taxon>Ascomycota</taxon>
        <taxon>Pezizomycotina</taxon>
        <taxon>Dothideomycetes</taxon>
        <taxon>Pleosporomycetidae</taxon>
        <taxon>Pleosporales</taxon>
        <taxon>Sporormiaceae</taxon>
        <taxon>Westerdykella</taxon>
    </lineage>
</organism>
<keyword evidence="2" id="KW-1133">Transmembrane helix</keyword>
<evidence type="ECO:0000313" key="3">
    <source>
        <dbReference type="EMBL" id="KAF2278226.1"/>
    </source>
</evidence>
<dbReference type="AlphaFoldDB" id="A0A6A6JR91"/>
<keyword evidence="2" id="KW-0812">Transmembrane</keyword>
<dbReference type="Proteomes" id="UP000800097">
    <property type="component" value="Unassembled WGS sequence"/>
</dbReference>
<gene>
    <name evidence="3" type="ORF">EI97DRAFT_486268</name>
</gene>
<dbReference type="EMBL" id="ML986488">
    <property type="protein sequence ID" value="KAF2278226.1"/>
    <property type="molecule type" value="Genomic_DNA"/>
</dbReference>
<dbReference type="GeneID" id="54555333"/>
<reference evidence="3" key="1">
    <citation type="journal article" date="2020" name="Stud. Mycol.">
        <title>101 Dothideomycetes genomes: a test case for predicting lifestyles and emergence of pathogens.</title>
        <authorList>
            <person name="Haridas S."/>
            <person name="Albert R."/>
            <person name="Binder M."/>
            <person name="Bloem J."/>
            <person name="Labutti K."/>
            <person name="Salamov A."/>
            <person name="Andreopoulos B."/>
            <person name="Baker S."/>
            <person name="Barry K."/>
            <person name="Bills G."/>
            <person name="Bluhm B."/>
            <person name="Cannon C."/>
            <person name="Castanera R."/>
            <person name="Culley D."/>
            <person name="Daum C."/>
            <person name="Ezra D."/>
            <person name="Gonzalez J."/>
            <person name="Henrissat B."/>
            <person name="Kuo A."/>
            <person name="Liang C."/>
            <person name="Lipzen A."/>
            <person name="Lutzoni F."/>
            <person name="Magnuson J."/>
            <person name="Mondo S."/>
            <person name="Nolan M."/>
            <person name="Ohm R."/>
            <person name="Pangilinan J."/>
            <person name="Park H.-J."/>
            <person name="Ramirez L."/>
            <person name="Alfaro M."/>
            <person name="Sun H."/>
            <person name="Tritt A."/>
            <person name="Yoshinaga Y."/>
            <person name="Zwiers L.-H."/>
            <person name="Turgeon B."/>
            <person name="Goodwin S."/>
            <person name="Spatafora J."/>
            <person name="Crous P."/>
            <person name="Grigoriev I."/>
        </authorList>
    </citation>
    <scope>NUCLEOTIDE SEQUENCE</scope>
    <source>
        <strain evidence="3">CBS 379.55</strain>
    </source>
</reference>
<feature type="transmembrane region" description="Helical" evidence="2">
    <location>
        <begin position="71"/>
        <end position="91"/>
    </location>
</feature>
<name>A0A6A6JR91_WESOR</name>
<sequence length="153" mass="16840">MPGQCPHRRDKSEGSIPIPKSSLELIEDSLRIVAACSTITTVILAIGIYYIHKGVLNDCNVYHDIESVIVGLSAVAYFFLVFSVLSAFYLWHYIRMIRLEITQKMKETGSGHNEGREEDGHTQSQVSRRSTTVSCVGDMSGESPSQSGAATMI</sequence>